<dbReference type="HOGENOM" id="CLU_021850_0_0_1"/>
<organism evidence="4">
    <name type="scientific">Guillardia theta (strain CCMP2712)</name>
    <name type="common">Cryptophyte</name>
    <dbReference type="NCBI Taxonomy" id="905079"/>
    <lineage>
        <taxon>Eukaryota</taxon>
        <taxon>Cryptophyceae</taxon>
        <taxon>Pyrenomonadales</taxon>
        <taxon>Geminigeraceae</taxon>
        <taxon>Guillardia</taxon>
    </lineage>
</organism>
<dbReference type="GeneID" id="17300756"/>
<accession>L1J729</accession>
<dbReference type="RefSeq" id="XP_005831132.1">
    <property type="nucleotide sequence ID" value="XM_005831075.1"/>
</dbReference>
<dbReference type="KEGG" id="gtt:GUITHDRAFT_109937"/>
<dbReference type="InterPro" id="IPR001680">
    <property type="entry name" value="WD40_rpt"/>
</dbReference>
<reference evidence="4 6" key="1">
    <citation type="journal article" date="2012" name="Nature">
        <title>Algal genomes reveal evolutionary mosaicism and the fate of nucleomorphs.</title>
        <authorList>
            <consortium name="DOE Joint Genome Institute"/>
            <person name="Curtis B.A."/>
            <person name="Tanifuji G."/>
            <person name="Burki F."/>
            <person name="Gruber A."/>
            <person name="Irimia M."/>
            <person name="Maruyama S."/>
            <person name="Arias M.C."/>
            <person name="Ball S.G."/>
            <person name="Gile G.H."/>
            <person name="Hirakawa Y."/>
            <person name="Hopkins J.F."/>
            <person name="Kuo A."/>
            <person name="Rensing S.A."/>
            <person name="Schmutz J."/>
            <person name="Symeonidi A."/>
            <person name="Elias M."/>
            <person name="Eveleigh R.J."/>
            <person name="Herman E.K."/>
            <person name="Klute M.J."/>
            <person name="Nakayama T."/>
            <person name="Obornik M."/>
            <person name="Reyes-Prieto A."/>
            <person name="Armbrust E.V."/>
            <person name="Aves S.J."/>
            <person name="Beiko R.G."/>
            <person name="Coutinho P."/>
            <person name="Dacks J.B."/>
            <person name="Durnford D.G."/>
            <person name="Fast N.M."/>
            <person name="Green B.R."/>
            <person name="Grisdale C.J."/>
            <person name="Hempel F."/>
            <person name="Henrissat B."/>
            <person name="Hoppner M.P."/>
            <person name="Ishida K."/>
            <person name="Kim E."/>
            <person name="Koreny L."/>
            <person name="Kroth P.G."/>
            <person name="Liu Y."/>
            <person name="Malik S.B."/>
            <person name="Maier U.G."/>
            <person name="McRose D."/>
            <person name="Mock T."/>
            <person name="Neilson J.A."/>
            <person name="Onodera N.T."/>
            <person name="Poole A.M."/>
            <person name="Pritham E.J."/>
            <person name="Richards T.A."/>
            <person name="Rocap G."/>
            <person name="Roy S.W."/>
            <person name="Sarai C."/>
            <person name="Schaack S."/>
            <person name="Shirato S."/>
            <person name="Slamovits C.H."/>
            <person name="Spencer D.F."/>
            <person name="Suzuki S."/>
            <person name="Worden A.Z."/>
            <person name="Zauner S."/>
            <person name="Barry K."/>
            <person name="Bell C."/>
            <person name="Bharti A.K."/>
            <person name="Crow J.A."/>
            <person name="Grimwood J."/>
            <person name="Kramer R."/>
            <person name="Lindquist E."/>
            <person name="Lucas S."/>
            <person name="Salamov A."/>
            <person name="McFadden G.I."/>
            <person name="Lane C.E."/>
            <person name="Keeling P.J."/>
            <person name="Gray M.W."/>
            <person name="Grigoriev I.V."/>
            <person name="Archibald J.M."/>
        </authorList>
    </citation>
    <scope>NUCLEOTIDE SEQUENCE</scope>
    <source>
        <strain evidence="4 6">CCMP2712</strain>
    </source>
</reference>
<evidence type="ECO:0000313" key="4">
    <source>
        <dbReference type="EMBL" id="EKX44152.1"/>
    </source>
</evidence>
<feature type="repeat" description="WD" evidence="3">
    <location>
        <begin position="391"/>
        <end position="430"/>
    </location>
</feature>
<dbReference type="Proteomes" id="UP000011087">
    <property type="component" value="Unassembled WGS sequence"/>
</dbReference>
<dbReference type="Gene3D" id="2.130.10.10">
    <property type="entry name" value="YVTN repeat-like/Quinoprotein amine dehydrogenase"/>
    <property type="match status" value="3"/>
</dbReference>
<reference evidence="5" key="3">
    <citation type="submission" date="2016-03" db="UniProtKB">
        <authorList>
            <consortium name="EnsemblProtists"/>
        </authorList>
    </citation>
    <scope>IDENTIFICATION</scope>
</reference>
<reference evidence="6" key="2">
    <citation type="submission" date="2012-11" db="EMBL/GenBank/DDBJ databases">
        <authorList>
            <person name="Kuo A."/>
            <person name="Curtis B.A."/>
            <person name="Tanifuji G."/>
            <person name="Burki F."/>
            <person name="Gruber A."/>
            <person name="Irimia M."/>
            <person name="Maruyama S."/>
            <person name="Arias M.C."/>
            <person name="Ball S.G."/>
            <person name="Gile G.H."/>
            <person name="Hirakawa Y."/>
            <person name="Hopkins J.F."/>
            <person name="Rensing S.A."/>
            <person name="Schmutz J."/>
            <person name="Symeonidi A."/>
            <person name="Elias M."/>
            <person name="Eveleigh R.J."/>
            <person name="Herman E.K."/>
            <person name="Klute M.J."/>
            <person name="Nakayama T."/>
            <person name="Obornik M."/>
            <person name="Reyes-Prieto A."/>
            <person name="Armbrust E.V."/>
            <person name="Aves S.J."/>
            <person name="Beiko R.G."/>
            <person name="Coutinho P."/>
            <person name="Dacks J.B."/>
            <person name="Durnford D.G."/>
            <person name="Fast N.M."/>
            <person name="Green B.R."/>
            <person name="Grisdale C."/>
            <person name="Hempe F."/>
            <person name="Henrissat B."/>
            <person name="Hoppner M.P."/>
            <person name="Ishida K.-I."/>
            <person name="Kim E."/>
            <person name="Koreny L."/>
            <person name="Kroth P.G."/>
            <person name="Liu Y."/>
            <person name="Malik S.-B."/>
            <person name="Maier U.G."/>
            <person name="McRose D."/>
            <person name="Mock T."/>
            <person name="Neilson J.A."/>
            <person name="Onodera N.T."/>
            <person name="Poole A.M."/>
            <person name="Pritham E.J."/>
            <person name="Richards T.A."/>
            <person name="Rocap G."/>
            <person name="Roy S.W."/>
            <person name="Sarai C."/>
            <person name="Schaack S."/>
            <person name="Shirato S."/>
            <person name="Slamovits C.H."/>
            <person name="Spencer D.F."/>
            <person name="Suzuki S."/>
            <person name="Worden A.Z."/>
            <person name="Zauner S."/>
            <person name="Barry K."/>
            <person name="Bell C."/>
            <person name="Bharti A.K."/>
            <person name="Crow J.A."/>
            <person name="Grimwood J."/>
            <person name="Kramer R."/>
            <person name="Lindquist E."/>
            <person name="Lucas S."/>
            <person name="Salamov A."/>
            <person name="McFadden G.I."/>
            <person name="Lane C.E."/>
            <person name="Keeling P.J."/>
            <person name="Gray M.W."/>
            <person name="Grigoriev I.V."/>
            <person name="Archibald J.M."/>
        </authorList>
    </citation>
    <scope>NUCLEOTIDE SEQUENCE</scope>
    <source>
        <strain evidence="6">CCMP2712</strain>
    </source>
</reference>
<dbReference type="EnsemblProtists" id="EKX44152">
    <property type="protein sequence ID" value="EKX44152"/>
    <property type="gene ID" value="GUITHDRAFT_109937"/>
</dbReference>
<feature type="repeat" description="WD" evidence="3">
    <location>
        <begin position="53"/>
        <end position="94"/>
    </location>
</feature>
<dbReference type="PROSITE" id="PS50294">
    <property type="entry name" value="WD_REPEATS_REGION"/>
    <property type="match status" value="4"/>
</dbReference>
<evidence type="ECO:0000256" key="2">
    <source>
        <dbReference type="ARBA" id="ARBA00022737"/>
    </source>
</evidence>
<dbReference type="STRING" id="905079.L1J729"/>
<dbReference type="PANTHER" id="PTHR19848:SF8">
    <property type="entry name" value="F-BOX AND WD REPEAT DOMAIN CONTAINING 7"/>
    <property type="match status" value="1"/>
</dbReference>
<dbReference type="InterPro" id="IPR015943">
    <property type="entry name" value="WD40/YVTN_repeat-like_dom_sf"/>
</dbReference>
<feature type="repeat" description="WD" evidence="3">
    <location>
        <begin position="190"/>
        <end position="222"/>
    </location>
</feature>
<evidence type="ECO:0000256" key="1">
    <source>
        <dbReference type="ARBA" id="ARBA00022574"/>
    </source>
</evidence>
<dbReference type="OrthoDB" id="6262491at2759"/>
<evidence type="ECO:0000313" key="5">
    <source>
        <dbReference type="EnsemblProtists" id="EKX44152"/>
    </source>
</evidence>
<evidence type="ECO:0000256" key="3">
    <source>
        <dbReference type="PROSITE-ProRule" id="PRU00221"/>
    </source>
</evidence>
<dbReference type="InterPro" id="IPR036322">
    <property type="entry name" value="WD40_repeat_dom_sf"/>
</dbReference>
<dbReference type="AlphaFoldDB" id="L1J729"/>
<sequence>MAMQVHVQVEKVGGQGNSITIGVAPERRELYTTADDKLIKVWSLEDGKCKSCINAHKGRITCLVWLNHVRMMLSTSLDQTVALWNAKGECVVRSKFPCAIYCAGYSSRHDIVVLGGMKKMFVLQLLHQRDEWELNTQSVFEEHDEFISEIICTPSGRIFSCGYDGVVCAFDLNVEDKLVVMTAGGNRAKSKCHKGAITCAAYYNEGNSLITGSYDMSVKTWSYDALTAHAQFSPLYTIELKKTVETMCCIPATKSLWVGIKGSCRPFVFDPRTGTNLTDFLPQSEDFKSLHNEYPVKIMASASEVVTMSDHKNFTIWRYNSLACISIIHGHTDWVELVVRNPRTGDFVSSGADSIIRKWYIPNALYPQLYSMKEGPDTSILFTGGDDAMTLEGHTGKITAMCLLAHFLISVSVDKSVKIWDSNTGTLWRTIEDAHESMIYDVSSSERMDTFATCSADELCYIWELETCELCGVMKGHEDEVTRIRWIDELDAWLTASDDNSLRLWQASGHPYSLSESSIRSQSEHSAEEPIMMRFDTDGFSALEVIGELGLQAVGLSDYSVQLIDIIRESILCVYKGHYDVVRSIAFLPVFLLLPRGRRSEAGWE</sequence>
<dbReference type="SUPFAM" id="SSF50978">
    <property type="entry name" value="WD40 repeat-like"/>
    <property type="match status" value="2"/>
</dbReference>
<dbReference type="SMART" id="SM00320">
    <property type="entry name" value="WD40"/>
    <property type="match status" value="8"/>
</dbReference>
<gene>
    <name evidence="4" type="ORF">GUITHDRAFT_109937</name>
</gene>
<keyword evidence="6" id="KW-1185">Reference proteome</keyword>
<dbReference type="InterPro" id="IPR019775">
    <property type="entry name" value="WD40_repeat_CS"/>
</dbReference>
<dbReference type="Pfam" id="PF00400">
    <property type="entry name" value="WD40"/>
    <property type="match status" value="6"/>
</dbReference>
<keyword evidence="2" id="KW-0677">Repeat</keyword>
<dbReference type="PROSITE" id="PS50082">
    <property type="entry name" value="WD_REPEATS_2"/>
    <property type="match status" value="5"/>
</dbReference>
<evidence type="ECO:0000313" key="6">
    <source>
        <dbReference type="Proteomes" id="UP000011087"/>
    </source>
</evidence>
<feature type="repeat" description="WD" evidence="3">
    <location>
        <begin position="328"/>
        <end position="359"/>
    </location>
</feature>
<dbReference type="EMBL" id="JH993006">
    <property type="protein sequence ID" value="EKX44152.1"/>
    <property type="molecule type" value="Genomic_DNA"/>
</dbReference>
<dbReference type="PANTHER" id="PTHR19848">
    <property type="entry name" value="WD40 REPEAT PROTEIN"/>
    <property type="match status" value="1"/>
</dbReference>
<name>L1J729_GUITC</name>
<proteinExistence type="predicted"/>
<dbReference type="PROSITE" id="PS00678">
    <property type="entry name" value="WD_REPEATS_1"/>
    <property type="match status" value="1"/>
</dbReference>
<dbReference type="eggNOG" id="KOG0274">
    <property type="taxonomic scope" value="Eukaryota"/>
</dbReference>
<keyword evidence="1 3" id="KW-0853">WD repeat</keyword>
<dbReference type="PaxDb" id="55529-EKX44152"/>
<feature type="repeat" description="WD" evidence="3">
    <location>
        <begin position="474"/>
        <end position="506"/>
    </location>
</feature>
<protein>
    <submittedName>
        <fullName evidence="4 5">Uncharacterized protein</fullName>
    </submittedName>
</protein>